<evidence type="ECO:0000256" key="8">
    <source>
        <dbReference type="ARBA" id="ARBA00022859"/>
    </source>
</evidence>
<dbReference type="GO" id="GO:0005615">
    <property type="term" value="C:extracellular space"/>
    <property type="evidence" value="ECO:0007669"/>
    <property type="project" value="UniProtKB-ARBA"/>
</dbReference>
<evidence type="ECO:0000256" key="2">
    <source>
        <dbReference type="ARBA" id="ARBA00004496"/>
    </source>
</evidence>
<gene>
    <name evidence="13" type="ORF">AAFF_G00340660</name>
</gene>
<dbReference type="Pfam" id="PF07292">
    <property type="entry name" value="NID"/>
    <property type="match status" value="2"/>
</dbReference>
<evidence type="ECO:0000256" key="9">
    <source>
        <dbReference type="ARBA" id="ARBA00023242"/>
    </source>
</evidence>
<accession>A0AAD7WPK4</accession>
<feature type="domain" description="NID" evidence="12">
    <location>
        <begin position="296"/>
        <end position="384"/>
    </location>
</feature>
<dbReference type="PANTHER" id="PTHR15225:SF1">
    <property type="entry name" value="INTERFERON-INDUCED 35 KDA PROTEIN"/>
    <property type="match status" value="1"/>
</dbReference>
<dbReference type="GO" id="GO:0005634">
    <property type="term" value="C:nucleus"/>
    <property type="evidence" value="ECO:0007669"/>
    <property type="project" value="UniProtKB-SubCell"/>
</dbReference>
<dbReference type="AlphaFoldDB" id="A0AAD7WPK4"/>
<comment type="subcellular location">
    <subcellularLocation>
        <location evidence="2">Cytoplasm</location>
    </subcellularLocation>
    <subcellularLocation>
        <location evidence="1">Nucleus</location>
    </subcellularLocation>
    <subcellularLocation>
        <location evidence="3">Secreted</location>
    </subcellularLocation>
</comment>
<evidence type="ECO:0000313" key="13">
    <source>
        <dbReference type="EMBL" id="KAJ8404293.1"/>
    </source>
</evidence>
<keyword evidence="8" id="KW-0391">Immunity</keyword>
<dbReference type="InterPro" id="IPR012677">
    <property type="entry name" value="Nucleotide-bd_a/b_plait_sf"/>
</dbReference>
<comment type="similarity">
    <text evidence="4">Belongs to the NMI family.</text>
</comment>
<sequence>MSAYLKRMKRRKEKRKPKAVGHRGLGQTCLSSMMSSDEEFSLLPDNDQKSHPSPLEVVRAEIEKYKVTHERLVADKKDLLKARDEQLQLAEEYRNHSVKLRTMLEEEEQERVQSMKDGKAKLAAMQEEEGRLKGQLLSMEEELRHLDEQTLHLRQEAEAFPKVPEKKVVFTGAVSEGAEAVGFHIKSHIVYPMEGGTTLITFEEDAVAQNIVRLRQHMVKLGECYIRLEAEPVQLLIPSHVEVATHVCPKRILISDVPQDVDKSRLVDKLEIHFSKSRHHGGEVEDAEMLHDDGNVVLTFVEDTVAKGLTDRQSHKVDLGSRQKHYVKVTPFLSGEITDLQTRASVPTRTVLLTGIPDIMDPVDLQDQLEIHFQKHSNGGGEVDAIVYNPPGGRTLAVFKDDCAGEEL</sequence>
<evidence type="ECO:0000256" key="7">
    <source>
        <dbReference type="ARBA" id="ARBA00022588"/>
    </source>
</evidence>
<dbReference type="Proteomes" id="UP001221898">
    <property type="component" value="Unassembled WGS sequence"/>
</dbReference>
<dbReference type="GO" id="GO:0005737">
    <property type="term" value="C:cytoplasm"/>
    <property type="evidence" value="ECO:0007669"/>
    <property type="project" value="UniProtKB-SubCell"/>
</dbReference>
<keyword evidence="7" id="KW-0399">Innate immunity</keyword>
<dbReference type="EMBL" id="JAINUG010000054">
    <property type="protein sequence ID" value="KAJ8404293.1"/>
    <property type="molecule type" value="Genomic_DNA"/>
</dbReference>
<evidence type="ECO:0000259" key="12">
    <source>
        <dbReference type="Pfam" id="PF07292"/>
    </source>
</evidence>
<dbReference type="InterPro" id="IPR009909">
    <property type="entry name" value="Nmi/IFP35_dom"/>
</dbReference>
<keyword evidence="10" id="KW-0175">Coiled coil</keyword>
<name>A0AAD7WPK4_9TELE</name>
<evidence type="ECO:0000256" key="5">
    <source>
        <dbReference type="ARBA" id="ARBA00022490"/>
    </source>
</evidence>
<feature type="domain" description="NID" evidence="12">
    <location>
        <begin position="199"/>
        <end position="285"/>
    </location>
</feature>
<dbReference type="FunFam" id="3.30.70.330:FF:000300">
    <property type="entry name" value="Interferon-induced protein 35"/>
    <property type="match status" value="1"/>
</dbReference>
<evidence type="ECO:0000256" key="10">
    <source>
        <dbReference type="SAM" id="Coils"/>
    </source>
</evidence>
<feature type="compositionally biased region" description="Basic residues" evidence="11">
    <location>
        <begin position="1"/>
        <end position="21"/>
    </location>
</feature>
<evidence type="ECO:0000256" key="1">
    <source>
        <dbReference type="ARBA" id="ARBA00004123"/>
    </source>
</evidence>
<reference evidence="13" key="1">
    <citation type="journal article" date="2023" name="Science">
        <title>Genome structures resolve the early diversification of teleost fishes.</title>
        <authorList>
            <person name="Parey E."/>
            <person name="Louis A."/>
            <person name="Montfort J."/>
            <person name="Bouchez O."/>
            <person name="Roques C."/>
            <person name="Iampietro C."/>
            <person name="Lluch J."/>
            <person name="Castinel A."/>
            <person name="Donnadieu C."/>
            <person name="Desvignes T."/>
            <person name="Floi Bucao C."/>
            <person name="Jouanno E."/>
            <person name="Wen M."/>
            <person name="Mejri S."/>
            <person name="Dirks R."/>
            <person name="Jansen H."/>
            <person name="Henkel C."/>
            <person name="Chen W.J."/>
            <person name="Zahm M."/>
            <person name="Cabau C."/>
            <person name="Klopp C."/>
            <person name="Thompson A.W."/>
            <person name="Robinson-Rechavi M."/>
            <person name="Braasch I."/>
            <person name="Lecointre G."/>
            <person name="Bobe J."/>
            <person name="Postlethwait J.H."/>
            <person name="Berthelot C."/>
            <person name="Roest Crollius H."/>
            <person name="Guiguen Y."/>
        </authorList>
    </citation>
    <scope>NUCLEOTIDE SEQUENCE</scope>
    <source>
        <strain evidence="13">NC1722</strain>
    </source>
</reference>
<proteinExistence type="inferred from homology"/>
<dbReference type="GO" id="GO:0045087">
    <property type="term" value="P:innate immune response"/>
    <property type="evidence" value="ECO:0007669"/>
    <property type="project" value="UniProtKB-KW"/>
</dbReference>
<evidence type="ECO:0000256" key="3">
    <source>
        <dbReference type="ARBA" id="ARBA00004613"/>
    </source>
</evidence>
<evidence type="ECO:0000256" key="4">
    <source>
        <dbReference type="ARBA" id="ARBA00010081"/>
    </source>
</evidence>
<dbReference type="PANTHER" id="PTHR15225">
    <property type="entry name" value="INTERFERON-INDUCED PROTEIN 35/NMI N-MYC/STAT INTERACTING PROTEIN"/>
    <property type="match status" value="1"/>
</dbReference>
<evidence type="ECO:0000256" key="6">
    <source>
        <dbReference type="ARBA" id="ARBA00022525"/>
    </source>
</evidence>
<organism evidence="13 14">
    <name type="scientific">Aldrovandia affinis</name>
    <dbReference type="NCBI Taxonomy" id="143900"/>
    <lineage>
        <taxon>Eukaryota</taxon>
        <taxon>Metazoa</taxon>
        <taxon>Chordata</taxon>
        <taxon>Craniata</taxon>
        <taxon>Vertebrata</taxon>
        <taxon>Euteleostomi</taxon>
        <taxon>Actinopterygii</taxon>
        <taxon>Neopterygii</taxon>
        <taxon>Teleostei</taxon>
        <taxon>Notacanthiformes</taxon>
        <taxon>Halosauridae</taxon>
        <taxon>Aldrovandia</taxon>
    </lineage>
</organism>
<keyword evidence="14" id="KW-1185">Reference proteome</keyword>
<protein>
    <recommendedName>
        <fullName evidence="12">NID domain-containing protein</fullName>
    </recommendedName>
</protein>
<comment type="caution">
    <text evidence="13">The sequence shown here is derived from an EMBL/GenBank/DDBJ whole genome shotgun (WGS) entry which is preliminary data.</text>
</comment>
<dbReference type="GO" id="GO:0045088">
    <property type="term" value="P:regulation of innate immune response"/>
    <property type="evidence" value="ECO:0007669"/>
    <property type="project" value="UniProtKB-ARBA"/>
</dbReference>
<evidence type="ECO:0000256" key="11">
    <source>
        <dbReference type="SAM" id="MobiDB-lite"/>
    </source>
</evidence>
<dbReference type="Gene3D" id="3.30.70.330">
    <property type="match status" value="1"/>
</dbReference>
<feature type="coiled-coil region" evidence="10">
    <location>
        <begin position="90"/>
        <end position="156"/>
    </location>
</feature>
<keyword evidence="6" id="KW-0964">Secreted</keyword>
<keyword evidence="9" id="KW-0539">Nucleus</keyword>
<feature type="region of interest" description="Disordered" evidence="11">
    <location>
        <begin position="1"/>
        <end position="53"/>
    </location>
</feature>
<evidence type="ECO:0000313" key="14">
    <source>
        <dbReference type="Proteomes" id="UP001221898"/>
    </source>
</evidence>
<keyword evidence="5" id="KW-0963">Cytoplasm</keyword>